<feature type="signal peptide" evidence="1">
    <location>
        <begin position="1"/>
        <end position="28"/>
    </location>
</feature>
<proteinExistence type="predicted"/>
<keyword evidence="1" id="KW-0732">Signal</keyword>
<organism evidence="2 3">
    <name type="scientific">Variovorax guangxiensis</name>
    <dbReference type="NCBI Taxonomy" id="1775474"/>
    <lineage>
        <taxon>Bacteria</taxon>
        <taxon>Pseudomonadati</taxon>
        <taxon>Pseudomonadota</taxon>
        <taxon>Betaproteobacteria</taxon>
        <taxon>Burkholderiales</taxon>
        <taxon>Comamonadaceae</taxon>
        <taxon>Variovorax</taxon>
    </lineage>
</organism>
<dbReference type="PROSITE" id="PS51257">
    <property type="entry name" value="PROKAR_LIPOPROTEIN"/>
    <property type="match status" value="1"/>
</dbReference>
<dbReference type="InterPro" id="IPR024291">
    <property type="entry name" value="DUF3829"/>
</dbReference>
<dbReference type="Proteomes" id="UP000319212">
    <property type="component" value="Unassembled WGS sequence"/>
</dbReference>
<evidence type="ECO:0000256" key="1">
    <source>
        <dbReference type="SAM" id="SignalP"/>
    </source>
</evidence>
<dbReference type="OrthoDB" id="7200387at2"/>
<dbReference type="Pfam" id="PF12889">
    <property type="entry name" value="DUF3829"/>
    <property type="match status" value="1"/>
</dbReference>
<accession>A0A502DPY7</accession>
<sequence>MNSTRTRMHGWMTTLTASAALVMLAACGKSVDEAATSAGAAVSAAANSVKSAANGDGADTEASTSAKLNAYTQGYNKLIGTFGLPETQERYLKMNIAKRKASENLSITDGWIDLANEQLKKGRKLAAPGLDELDKSGDTLIASLDSLVGQLKDLHVYYEGKAYKDDDLAKGKAADAKVREAFASSTTAMKQFSDVLGREEKKRSAAVLAKLKASGDMLGYGTKLGLQQAEEIVGLFDNEQDIRDPAKYQAADAQLVLLEKTLADQRAAYEAAKNKEPAPDSAHESTATALVSFVGSYRAMKQSKEPKAFNEMVKKYNGAVERANRLR</sequence>
<feature type="chain" id="PRO_5021213500" evidence="1">
    <location>
        <begin position="29"/>
        <end position="327"/>
    </location>
</feature>
<evidence type="ECO:0000313" key="3">
    <source>
        <dbReference type="Proteomes" id="UP000319212"/>
    </source>
</evidence>
<comment type="caution">
    <text evidence="2">The sequence shown here is derived from an EMBL/GenBank/DDBJ whole genome shotgun (WGS) entry which is preliminary data.</text>
</comment>
<gene>
    <name evidence="2" type="ORF">EAH82_11875</name>
</gene>
<evidence type="ECO:0000313" key="2">
    <source>
        <dbReference type="EMBL" id="TPG27475.1"/>
    </source>
</evidence>
<dbReference type="EMBL" id="RCZI01000003">
    <property type="protein sequence ID" value="TPG27475.1"/>
    <property type="molecule type" value="Genomic_DNA"/>
</dbReference>
<protein>
    <submittedName>
        <fullName evidence="2">DUF3829 domain-containing protein</fullName>
    </submittedName>
</protein>
<name>A0A502DPY7_9BURK</name>
<reference evidence="2 3" key="1">
    <citation type="journal article" date="2019" name="Environ. Microbiol.">
        <title>Species interactions and distinct microbial communities in high Arctic permafrost affected cryosols are associated with the CH4 and CO2 gas fluxes.</title>
        <authorList>
            <person name="Altshuler I."/>
            <person name="Hamel J."/>
            <person name="Turney S."/>
            <person name="Magnuson E."/>
            <person name="Levesque R."/>
            <person name="Greer C."/>
            <person name="Whyte L.G."/>
        </authorList>
    </citation>
    <scope>NUCLEOTIDE SEQUENCE [LARGE SCALE GENOMIC DNA]</scope>
    <source>
        <strain evidence="2 3">S06.C</strain>
    </source>
</reference>
<dbReference type="AlphaFoldDB" id="A0A502DPY7"/>